<dbReference type="InterPro" id="IPR003748">
    <property type="entry name" value="DUF169"/>
</dbReference>
<dbReference type="Pfam" id="PF02596">
    <property type="entry name" value="DUF169"/>
    <property type="match status" value="1"/>
</dbReference>
<dbReference type="Proteomes" id="UP000823862">
    <property type="component" value="Unassembled WGS sequence"/>
</dbReference>
<organism evidence="1 2">
    <name type="scientific">Candidatus Bacteroides avicola</name>
    <dbReference type="NCBI Taxonomy" id="2838468"/>
    <lineage>
        <taxon>Bacteria</taxon>
        <taxon>Pseudomonadati</taxon>
        <taxon>Bacteroidota</taxon>
        <taxon>Bacteroidia</taxon>
        <taxon>Bacteroidales</taxon>
        <taxon>Bacteroidaceae</taxon>
        <taxon>Bacteroides</taxon>
    </lineage>
</organism>
<reference evidence="1" key="2">
    <citation type="submission" date="2021-04" db="EMBL/GenBank/DDBJ databases">
        <authorList>
            <person name="Gilroy R."/>
        </authorList>
    </citation>
    <scope>NUCLEOTIDE SEQUENCE</scope>
    <source>
        <strain evidence="1">ChiHjej12B11-9795</strain>
    </source>
</reference>
<sequence>MTVHEFVIRYREAFGENSPLPVAWGYSHTAVTEVRKIPRCMIGAIRKVCDGDSLTLSADNVLCGGGSLYTAFAPMPDRVPTFVSEVEHYKQTKEQVKTYIDRLGIRLSVKPYLNFVRMDHLDNLDGMEGILCFATPDVLSGLCSWAFYDNNDDDAVCTRFASGCCSIVTFAAKENAEGGRRCFIGLLDPSARPLIPKHELTFSIPVCRFKEMMQTMEQSALFQKAYSVVRKRIDGEIRKGTDL</sequence>
<comment type="caution">
    <text evidence="1">The sequence shown here is derived from an EMBL/GenBank/DDBJ whole genome shotgun (WGS) entry which is preliminary data.</text>
</comment>
<protein>
    <submittedName>
        <fullName evidence="1">DUF169 domain-containing protein</fullName>
    </submittedName>
</protein>
<accession>A0A9D2KW97</accession>
<reference evidence="1" key="1">
    <citation type="journal article" date="2021" name="PeerJ">
        <title>Extensive microbial diversity within the chicken gut microbiome revealed by metagenomics and culture.</title>
        <authorList>
            <person name="Gilroy R."/>
            <person name="Ravi A."/>
            <person name="Getino M."/>
            <person name="Pursley I."/>
            <person name="Horton D.L."/>
            <person name="Alikhan N.F."/>
            <person name="Baker D."/>
            <person name="Gharbi K."/>
            <person name="Hall N."/>
            <person name="Watson M."/>
            <person name="Adriaenssens E.M."/>
            <person name="Foster-Nyarko E."/>
            <person name="Jarju S."/>
            <person name="Secka A."/>
            <person name="Antonio M."/>
            <person name="Oren A."/>
            <person name="Chaudhuri R.R."/>
            <person name="La Ragione R."/>
            <person name="Hildebrand F."/>
            <person name="Pallen M.J."/>
        </authorList>
    </citation>
    <scope>NUCLEOTIDE SEQUENCE</scope>
    <source>
        <strain evidence="1">ChiHjej12B11-9795</strain>
    </source>
</reference>
<dbReference type="AlphaFoldDB" id="A0A9D2KW97"/>
<name>A0A9D2KW97_9BACE</name>
<proteinExistence type="predicted"/>
<evidence type="ECO:0000313" key="2">
    <source>
        <dbReference type="Proteomes" id="UP000823862"/>
    </source>
</evidence>
<gene>
    <name evidence="1" type="ORF">H9950_05370</name>
</gene>
<dbReference type="EMBL" id="DWZI01000032">
    <property type="protein sequence ID" value="HJA85610.1"/>
    <property type="molecule type" value="Genomic_DNA"/>
</dbReference>
<evidence type="ECO:0000313" key="1">
    <source>
        <dbReference type="EMBL" id="HJA85610.1"/>
    </source>
</evidence>